<feature type="domain" description="DUF569" evidence="3">
    <location>
        <begin position="428"/>
        <end position="506"/>
    </location>
</feature>
<gene>
    <name evidence="4" type="ORF">FNV43_RR26121</name>
</gene>
<keyword evidence="5" id="KW-1185">Reference proteome</keyword>
<evidence type="ECO:0000313" key="5">
    <source>
        <dbReference type="Proteomes" id="UP000796880"/>
    </source>
</evidence>
<feature type="region of interest" description="Disordered" evidence="1">
    <location>
        <begin position="375"/>
        <end position="428"/>
    </location>
</feature>
<dbReference type="InterPro" id="IPR008999">
    <property type="entry name" value="Actin-crosslinking"/>
</dbReference>
<proteinExistence type="predicted"/>
<dbReference type="Pfam" id="PF04601">
    <property type="entry name" value="DUF569"/>
    <property type="match status" value="2"/>
</dbReference>
<dbReference type="InterPro" id="IPR007679">
    <property type="entry name" value="DUF569"/>
</dbReference>
<feature type="domain" description="DUF569" evidence="2">
    <location>
        <begin position="224"/>
        <end position="365"/>
    </location>
</feature>
<protein>
    <recommendedName>
        <fullName evidence="6">Actin cross-linking</fullName>
    </recommendedName>
</protein>
<evidence type="ECO:0000259" key="3">
    <source>
        <dbReference type="Pfam" id="PF22932"/>
    </source>
</evidence>
<dbReference type="PANTHER" id="PTHR31205:SF69">
    <property type="entry name" value="ACTIN CROSS-LINKING PROTEIN (DUF569)"/>
    <property type="match status" value="1"/>
</dbReference>
<organism evidence="4 5">
    <name type="scientific">Rhamnella rubrinervis</name>
    <dbReference type="NCBI Taxonomy" id="2594499"/>
    <lineage>
        <taxon>Eukaryota</taxon>
        <taxon>Viridiplantae</taxon>
        <taxon>Streptophyta</taxon>
        <taxon>Embryophyta</taxon>
        <taxon>Tracheophyta</taxon>
        <taxon>Spermatophyta</taxon>
        <taxon>Magnoliopsida</taxon>
        <taxon>eudicotyledons</taxon>
        <taxon>Gunneridae</taxon>
        <taxon>Pentapetalae</taxon>
        <taxon>rosids</taxon>
        <taxon>fabids</taxon>
        <taxon>Rosales</taxon>
        <taxon>Rhamnaceae</taxon>
        <taxon>rhamnoid group</taxon>
        <taxon>Rhamneae</taxon>
        <taxon>Rhamnella</taxon>
    </lineage>
</organism>
<evidence type="ECO:0008006" key="6">
    <source>
        <dbReference type="Google" id="ProtNLM"/>
    </source>
</evidence>
<dbReference type="CDD" id="cd23340">
    <property type="entry name" value="beta-trefoil_FSCN_ACP-like"/>
    <property type="match status" value="2"/>
</dbReference>
<dbReference type="AlphaFoldDB" id="A0A8K0DI84"/>
<dbReference type="EMBL" id="VOIH02000012">
    <property type="protein sequence ID" value="KAF3431390.1"/>
    <property type="molecule type" value="Genomic_DNA"/>
</dbReference>
<feature type="compositionally biased region" description="Low complexity" evidence="1">
    <location>
        <begin position="394"/>
        <end position="425"/>
    </location>
</feature>
<evidence type="ECO:0000259" key="2">
    <source>
        <dbReference type="Pfam" id="PF04601"/>
    </source>
</evidence>
<dbReference type="Pfam" id="PF22932">
    <property type="entry name" value="Ubiq_DUF_assoc"/>
    <property type="match status" value="1"/>
</dbReference>
<comment type="caution">
    <text evidence="4">The sequence shown here is derived from an EMBL/GenBank/DDBJ whole genome shotgun (WGS) entry which is preliminary data.</text>
</comment>
<dbReference type="PANTHER" id="PTHR31205">
    <property type="entry name" value="ACTIN CROSS-LINKING PROTEIN (DUF569)"/>
    <property type="match status" value="1"/>
</dbReference>
<sequence length="521" mass="58750">MESFNKAKAVRLRSHLDKYLVADDDCQTVRQSRNGSSSKAKWVVELVDNKSHVIRLKSCHGLYLTASEIPFLLGMTGNKVVQTEPEKLSDWNTEWEPIRDGFQVKLKSWNGKYLRGNGGTPPWRNSVTHDDPHTSSTQNWILWDVEEAELTESESVADYLSSLASFNSSVSDEILSELGSPRQVFPAKSPRFSPKQNKSSRFFRTTDSKKFRITDDSNKFRTGMDFFHNAKAVRLRSHHEKYLLAEEDEESVIQDRNGSSKKGRWTVELVPGSDSIIRLKNCYGKYLTASNQPFLLGMTGRKVLQTLPRRLDSSVEWEPVREGNRVKLKTRYGHFLRANGGLPPWRNSVTHDIPHRTSTQEWVLWDVDIVEIQVQSPGAKPSPPPIPHSDSVDLESTSPSSVSVKSGSFSRQESSDSYASSSPPKSEGRTIYYHIADENGDVEDEDIQGYSFTFKGNGVEELRRKFEEETGIEGVIVCTRSRLNGKLYPLRLQLPPNNVNMNVIIVLASSKAAKDLGKLGI</sequence>
<dbReference type="OrthoDB" id="2432302at2759"/>
<dbReference type="SUPFAM" id="SSF50405">
    <property type="entry name" value="Actin-crosslinking proteins"/>
    <property type="match status" value="2"/>
</dbReference>
<evidence type="ECO:0000256" key="1">
    <source>
        <dbReference type="SAM" id="MobiDB-lite"/>
    </source>
</evidence>
<reference evidence="4" key="1">
    <citation type="submission" date="2020-03" db="EMBL/GenBank/DDBJ databases">
        <title>A high-quality chromosome-level genome assembly of a woody plant with both climbing and erect habits, Rhamnella rubrinervis.</title>
        <authorList>
            <person name="Lu Z."/>
            <person name="Yang Y."/>
            <person name="Zhu X."/>
            <person name="Sun Y."/>
        </authorList>
    </citation>
    <scope>NUCLEOTIDE SEQUENCE</scope>
    <source>
        <strain evidence="4">BYM</strain>
        <tissue evidence="4">Leaf</tissue>
    </source>
</reference>
<name>A0A8K0DI84_9ROSA</name>
<dbReference type="Proteomes" id="UP000796880">
    <property type="component" value="Unassembled WGS sequence"/>
</dbReference>
<feature type="domain" description="DUF569" evidence="2">
    <location>
        <begin position="1"/>
        <end position="143"/>
    </location>
</feature>
<dbReference type="Gene3D" id="2.80.10.50">
    <property type="match status" value="2"/>
</dbReference>
<evidence type="ECO:0000313" key="4">
    <source>
        <dbReference type="EMBL" id="KAF3431390.1"/>
    </source>
</evidence>
<accession>A0A8K0DI84</accession>
<dbReference type="FunFam" id="2.80.10.50:FF:000067">
    <property type="entry name" value="BnaC05g19630D protein"/>
    <property type="match status" value="2"/>
</dbReference>
<dbReference type="InterPro" id="IPR054726">
    <property type="entry name" value="Ubiq_DUF569-assoc"/>
</dbReference>